<dbReference type="Pfam" id="PF14534">
    <property type="entry name" value="DUF4440"/>
    <property type="match status" value="1"/>
</dbReference>
<feature type="domain" description="DUF4440" evidence="2">
    <location>
        <begin position="26"/>
        <end position="130"/>
    </location>
</feature>
<protein>
    <submittedName>
        <fullName evidence="3">Nuclear transport factor 2 family protein</fullName>
    </submittedName>
</protein>
<comment type="caution">
    <text evidence="3">The sequence shown here is derived from an EMBL/GenBank/DDBJ whole genome shotgun (WGS) entry which is preliminary data.</text>
</comment>
<proteinExistence type="predicted"/>
<organism evidence="3 4">
    <name type="scientific">Thalassotalea litorea</name>
    <dbReference type="NCBI Taxonomy" id="2020715"/>
    <lineage>
        <taxon>Bacteria</taxon>
        <taxon>Pseudomonadati</taxon>
        <taxon>Pseudomonadota</taxon>
        <taxon>Gammaproteobacteria</taxon>
        <taxon>Alteromonadales</taxon>
        <taxon>Colwelliaceae</taxon>
        <taxon>Thalassotalea</taxon>
    </lineage>
</organism>
<evidence type="ECO:0000259" key="2">
    <source>
        <dbReference type="Pfam" id="PF14534"/>
    </source>
</evidence>
<dbReference type="InterPro" id="IPR027843">
    <property type="entry name" value="DUF4440"/>
</dbReference>
<dbReference type="Proteomes" id="UP000307790">
    <property type="component" value="Unassembled WGS sequence"/>
</dbReference>
<reference evidence="3 4" key="1">
    <citation type="submission" date="2019-05" db="EMBL/GenBank/DDBJ databases">
        <title>Genome sequences of Thalassotalea litorea 1K03283.</title>
        <authorList>
            <person name="Zhang D."/>
        </authorList>
    </citation>
    <scope>NUCLEOTIDE SEQUENCE [LARGE SCALE GENOMIC DNA]</scope>
    <source>
        <strain evidence="3 4">MCCC 1K03283</strain>
    </source>
</reference>
<accession>A0A5R9IQ55</accession>
<dbReference type="AlphaFoldDB" id="A0A5R9IQ55"/>
<dbReference type="EMBL" id="VCBC01000005">
    <property type="protein sequence ID" value="TLU66167.1"/>
    <property type="molecule type" value="Genomic_DNA"/>
</dbReference>
<dbReference type="InterPro" id="IPR032710">
    <property type="entry name" value="NTF2-like_dom_sf"/>
</dbReference>
<feature type="signal peptide" evidence="1">
    <location>
        <begin position="1"/>
        <end position="18"/>
    </location>
</feature>
<gene>
    <name evidence="3" type="ORF">FE810_05455</name>
</gene>
<feature type="chain" id="PRO_5024325501" evidence="1">
    <location>
        <begin position="19"/>
        <end position="145"/>
    </location>
</feature>
<evidence type="ECO:0000313" key="3">
    <source>
        <dbReference type="EMBL" id="TLU66167.1"/>
    </source>
</evidence>
<evidence type="ECO:0000313" key="4">
    <source>
        <dbReference type="Proteomes" id="UP000307790"/>
    </source>
</evidence>
<name>A0A5R9IQ55_9GAMM</name>
<evidence type="ECO:0000256" key="1">
    <source>
        <dbReference type="SAM" id="SignalP"/>
    </source>
</evidence>
<keyword evidence="4" id="KW-1185">Reference proteome</keyword>
<dbReference type="RefSeq" id="WP_138319043.1">
    <property type="nucleotide sequence ID" value="NZ_VCBC01000005.1"/>
</dbReference>
<dbReference type="OrthoDB" id="5520446at2"/>
<sequence length="145" mass="16117">MKVWIVLIGLLTSSMAVASDDSKSLIQLHEEITRAYMLDGNVAPLDEATRQDYFLVAGIGLLETKEHVLQTADNLKVTQVSFHNDRIIINDDTAILTGTINPVGTIMGHPLPQQFRYLSVFIKEQGSWKLQARSITPVRKPATKS</sequence>
<keyword evidence="1" id="KW-0732">Signal</keyword>
<dbReference type="Gene3D" id="3.10.450.50">
    <property type="match status" value="1"/>
</dbReference>
<dbReference type="SUPFAM" id="SSF54427">
    <property type="entry name" value="NTF2-like"/>
    <property type="match status" value="1"/>
</dbReference>